<dbReference type="VEuPathDB" id="FungiDB:PGUG_05669"/>
<gene>
    <name evidence="4" type="ORF">PGUG_05669</name>
</gene>
<evidence type="ECO:0000313" key="4">
    <source>
        <dbReference type="EMBL" id="EDK41571.2"/>
    </source>
</evidence>
<dbReference type="InterPro" id="IPR002347">
    <property type="entry name" value="SDR_fam"/>
</dbReference>
<dbReference type="GeneID" id="5124062"/>
<dbReference type="PANTHER" id="PTHR24320">
    <property type="entry name" value="RETINOL DEHYDROGENASE"/>
    <property type="match status" value="1"/>
</dbReference>
<dbReference type="AlphaFoldDB" id="A5DQW8"/>
<evidence type="ECO:0000256" key="3">
    <source>
        <dbReference type="ARBA" id="ARBA00023002"/>
    </source>
</evidence>
<dbReference type="eggNOG" id="KOG1208">
    <property type="taxonomic scope" value="Eukaryota"/>
</dbReference>
<evidence type="ECO:0008006" key="6">
    <source>
        <dbReference type="Google" id="ProtNLM"/>
    </source>
</evidence>
<dbReference type="Gene3D" id="3.40.50.720">
    <property type="entry name" value="NAD(P)-binding Rossmann-like Domain"/>
    <property type="match status" value="1"/>
</dbReference>
<dbReference type="Pfam" id="PF00106">
    <property type="entry name" value="adh_short"/>
    <property type="match status" value="1"/>
</dbReference>
<dbReference type="PRINTS" id="PR00081">
    <property type="entry name" value="GDHRDH"/>
</dbReference>
<dbReference type="InterPro" id="IPR036291">
    <property type="entry name" value="NAD(P)-bd_dom_sf"/>
</dbReference>
<evidence type="ECO:0000313" key="5">
    <source>
        <dbReference type="Proteomes" id="UP000001997"/>
    </source>
</evidence>
<dbReference type="InParanoid" id="A5DQW8"/>
<evidence type="ECO:0000256" key="1">
    <source>
        <dbReference type="ARBA" id="ARBA00006484"/>
    </source>
</evidence>
<dbReference type="OMA" id="SSAWTNM"/>
<dbReference type="RefSeq" id="XP_001482649.2">
    <property type="nucleotide sequence ID" value="XM_001482599.1"/>
</dbReference>
<proteinExistence type="inferred from homology"/>
<sequence>MASFFEKLSNAYTNNVSPGKPKFLPEHYPDLTGKTVVVTGANAGVGFQSTKLLLAAGAQVVVVIRNLDKMKAAEEQLKVDSKAPKLEVFQADFSDLTSIGPCAQKIVQKYPKIHIVLHNAGVMVPPKGSVTKQNYELQLGTNTLAPYLLQKYLDGAVLAASTNDFISRVIWVSSNAYLQGPSPRGLLPYDDINDKKGRYGGFAIYGQSKAGMNYNALIYAEKHKGIIITAALNPGGLKSDLQRHLSSIQRSLLGLLLADPVYGAYTELYAALSPDITVEKSGCFVRPWGQIEEYSNFIKEGVKDGTAKRFNEWTEEQVAPYY</sequence>
<organism evidence="4 5">
    <name type="scientific">Meyerozyma guilliermondii (strain ATCC 6260 / CBS 566 / DSM 6381 / JCM 1539 / NBRC 10279 / NRRL Y-324)</name>
    <name type="common">Yeast</name>
    <name type="synonym">Candida guilliermondii</name>
    <dbReference type="NCBI Taxonomy" id="294746"/>
    <lineage>
        <taxon>Eukaryota</taxon>
        <taxon>Fungi</taxon>
        <taxon>Dikarya</taxon>
        <taxon>Ascomycota</taxon>
        <taxon>Saccharomycotina</taxon>
        <taxon>Pichiomycetes</taxon>
        <taxon>Debaryomycetaceae</taxon>
        <taxon>Meyerozyma</taxon>
    </lineage>
</organism>
<dbReference type="PANTHER" id="PTHR24320:SF236">
    <property type="entry name" value="SHORT-CHAIN DEHYDROGENASE-RELATED"/>
    <property type="match status" value="1"/>
</dbReference>
<protein>
    <recommendedName>
        <fullName evidence="6">NAD(P)-binding protein</fullName>
    </recommendedName>
</protein>
<dbReference type="STRING" id="294746.A5DQW8"/>
<dbReference type="KEGG" id="pgu:PGUG_05669"/>
<evidence type="ECO:0000256" key="2">
    <source>
        <dbReference type="ARBA" id="ARBA00022857"/>
    </source>
</evidence>
<keyword evidence="3" id="KW-0560">Oxidoreductase</keyword>
<dbReference type="HOGENOM" id="CLU_010194_44_6_1"/>
<dbReference type="GO" id="GO:0016491">
    <property type="term" value="F:oxidoreductase activity"/>
    <property type="evidence" value="ECO:0007669"/>
    <property type="project" value="UniProtKB-KW"/>
</dbReference>
<comment type="similarity">
    <text evidence="1">Belongs to the short-chain dehydrogenases/reductases (SDR) family.</text>
</comment>
<dbReference type="EMBL" id="CH408161">
    <property type="protein sequence ID" value="EDK41571.2"/>
    <property type="molecule type" value="Genomic_DNA"/>
</dbReference>
<reference evidence="4 5" key="1">
    <citation type="journal article" date="2009" name="Nature">
        <title>Evolution of pathogenicity and sexual reproduction in eight Candida genomes.</title>
        <authorList>
            <person name="Butler G."/>
            <person name="Rasmussen M.D."/>
            <person name="Lin M.F."/>
            <person name="Santos M.A."/>
            <person name="Sakthikumar S."/>
            <person name="Munro C.A."/>
            <person name="Rheinbay E."/>
            <person name="Grabherr M."/>
            <person name="Forche A."/>
            <person name="Reedy J.L."/>
            <person name="Agrafioti I."/>
            <person name="Arnaud M.B."/>
            <person name="Bates S."/>
            <person name="Brown A.J."/>
            <person name="Brunke S."/>
            <person name="Costanzo M.C."/>
            <person name="Fitzpatrick D.A."/>
            <person name="de Groot P.W."/>
            <person name="Harris D."/>
            <person name="Hoyer L.L."/>
            <person name="Hube B."/>
            <person name="Klis F.M."/>
            <person name="Kodira C."/>
            <person name="Lennard N."/>
            <person name="Logue M.E."/>
            <person name="Martin R."/>
            <person name="Neiman A.M."/>
            <person name="Nikolaou E."/>
            <person name="Quail M.A."/>
            <person name="Quinn J."/>
            <person name="Santos M.C."/>
            <person name="Schmitzberger F.F."/>
            <person name="Sherlock G."/>
            <person name="Shah P."/>
            <person name="Silverstein K.A."/>
            <person name="Skrzypek M.S."/>
            <person name="Soll D."/>
            <person name="Staggs R."/>
            <person name="Stansfield I."/>
            <person name="Stumpf M.P."/>
            <person name="Sudbery P.E."/>
            <person name="Srikantha T."/>
            <person name="Zeng Q."/>
            <person name="Berman J."/>
            <person name="Berriman M."/>
            <person name="Heitman J."/>
            <person name="Gow N.A."/>
            <person name="Lorenz M.C."/>
            <person name="Birren B.W."/>
            <person name="Kellis M."/>
            <person name="Cuomo C.A."/>
        </authorList>
    </citation>
    <scope>NUCLEOTIDE SEQUENCE [LARGE SCALE GENOMIC DNA]</scope>
    <source>
        <strain evidence="5">ATCC 6260 / CBS 566 / DSM 6381 / JCM 1539 / NBRC 10279 / NRRL Y-324</strain>
    </source>
</reference>
<dbReference type="Proteomes" id="UP000001997">
    <property type="component" value="Unassembled WGS sequence"/>
</dbReference>
<keyword evidence="2" id="KW-0521">NADP</keyword>
<keyword evidence="5" id="KW-1185">Reference proteome</keyword>
<name>A5DQW8_PICGU</name>
<dbReference type="OrthoDB" id="191139at2759"/>
<accession>A5DQW8</accession>
<dbReference type="SUPFAM" id="SSF51735">
    <property type="entry name" value="NAD(P)-binding Rossmann-fold domains"/>
    <property type="match status" value="1"/>
</dbReference>